<dbReference type="OrthoDB" id="337884at2"/>
<accession>A0A5C6X1N2</accession>
<dbReference type="InterPro" id="IPR001387">
    <property type="entry name" value="Cro/C1-type_HTH"/>
</dbReference>
<evidence type="ECO:0000313" key="2">
    <source>
        <dbReference type="EMBL" id="TXD35630.1"/>
    </source>
</evidence>
<dbReference type="SMART" id="SM00530">
    <property type="entry name" value="HTH_XRE"/>
    <property type="match status" value="1"/>
</dbReference>
<dbReference type="RefSeq" id="WP_146982370.1">
    <property type="nucleotide sequence ID" value="NZ_VOSM01000008.1"/>
</dbReference>
<comment type="caution">
    <text evidence="2">The sequence shown here is derived from an EMBL/GenBank/DDBJ whole genome shotgun (WGS) entry which is preliminary data.</text>
</comment>
<dbReference type="Gene3D" id="1.10.260.40">
    <property type="entry name" value="lambda repressor-like DNA-binding domains"/>
    <property type="match status" value="1"/>
</dbReference>
<reference evidence="2 3" key="1">
    <citation type="submission" date="2019-08" db="EMBL/GenBank/DDBJ databases">
        <title>Bradymonadales sp. TMQ4.</title>
        <authorList>
            <person name="Liang Q."/>
        </authorList>
    </citation>
    <scope>NUCLEOTIDE SEQUENCE [LARGE SCALE GENOMIC DNA]</scope>
    <source>
        <strain evidence="2 3">TMQ4</strain>
    </source>
</reference>
<evidence type="ECO:0000259" key="1">
    <source>
        <dbReference type="PROSITE" id="PS50943"/>
    </source>
</evidence>
<evidence type="ECO:0000313" key="3">
    <source>
        <dbReference type="Proteomes" id="UP000321412"/>
    </source>
</evidence>
<dbReference type="Proteomes" id="UP000321412">
    <property type="component" value="Unassembled WGS sequence"/>
</dbReference>
<gene>
    <name evidence="2" type="ORF">FRC98_15595</name>
</gene>
<organism evidence="2 3">
    <name type="scientific">Lujinxingia vulgaris</name>
    <dbReference type="NCBI Taxonomy" id="2600176"/>
    <lineage>
        <taxon>Bacteria</taxon>
        <taxon>Deltaproteobacteria</taxon>
        <taxon>Bradymonadales</taxon>
        <taxon>Lujinxingiaceae</taxon>
        <taxon>Lujinxingia</taxon>
    </lineage>
</organism>
<dbReference type="EMBL" id="VOSM01000008">
    <property type="protein sequence ID" value="TXD35630.1"/>
    <property type="molecule type" value="Genomic_DNA"/>
</dbReference>
<dbReference type="Gene3D" id="3.30.2020.40">
    <property type="entry name" value="Uncharacterised protein PF10387, DUF2442"/>
    <property type="match status" value="1"/>
</dbReference>
<proteinExistence type="predicted"/>
<dbReference type="PROSITE" id="PS50943">
    <property type="entry name" value="HTH_CROC1"/>
    <property type="match status" value="1"/>
</dbReference>
<dbReference type="AlphaFoldDB" id="A0A5C6X1N2"/>
<sequence length="279" mass="31887">MKSRKSTIHVLARGVESRGFERDGVSVSGELECEDWEGFENLFVLTSAMHLGEVADVVRAANRKKHLRGLLVEQSHDTRWILAMLERANLRTLKHTLVHSDMRVFRRIVNAWAMGAQDELIADATVMEGGLFVRTCALETLEVEVREVKALRKASRDEVHTFEVADDGAYIYWPDLDVHLNVESVRVVLDPTLKSELMLARQRDEQRMGAALRKIRERKGLRQADIEGVSTRQVGRIERGEVRARHATLELFARAHGEELNTYLQELSRVMRELRAITP</sequence>
<dbReference type="InterPro" id="IPR010982">
    <property type="entry name" value="Lambda_DNA-bd_dom_sf"/>
</dbReference>
<protein>
    <recommendedName>
        <fullName evidence="1">HTH cro/C1-type domain-containing protein</fullName>
    </recommendedName>
</protein>
<feature type="domain" description="HTH cro/C1-type" evidence="1">
    <location>
        <begin position="212"/>
        <end position="263"/>
    </location>
</feature>
<dbReference type="GO" id="GO:0003677">
    <property type="term" value="F:DNA binding"/>
    <property type="evidence" value="ECO:0007669"/>
    <property type="project" value="InterPro"/>
</dbReference>
<dbReference type="SUPFAM" id="SSF47413">
    <property type="entry name" value="lambda repressor-like DNA-binding domains"/>
    <property type="match status" value="1"/>
</dbReference>
<name>A0A5C6X1N2_9DELT</name>
<keyword evidence="3" id="KW-1185">Reference proteome</keyword>
<dbReference type="CDD" id="cd00093">
    <property type="entry name" value="HTH_XRE"/>
    <property type="match status" value="1"/>
</dbReference>